<keyword evidence="1" id="KW-0472">Membrane</keyword>
<sequence length="139" mass="15862">MKIAVVWMWSGIKNAGAAVANVFVRLVSVLHTALAAIATFFREITLRDVWNGFVAFLHTLVVDGPKKIWAWMCKFEEVMVRAFRALWGCTGEIIYILLRLIVEVFIYVPKKVAVILWSFCLSIGKGFEEALIWINPKRC</sequence>
<accession>A0A9P4QMX5</accession>
<dbReference type="OrthoDB" id="4772757at2759"/>
<evidence type="ECO:0000313" key="3">
    <source>
        <dbReference type="Proteomes" id="UP000799444"/>
    </source>
</evidence>
<dbReference type="Proteomes" id="UP000799444">
    <property type="component" value="Unassembled WGS sequence"/>
</dbReference>
<evidence type="ECO:0000256" key="1">
    <source>
        <dbReference type="SAM" id="Phobius"/>
    </source>
</evidence>
<reference evidence="2" key="1">
    <citation type="journal article" date="2020" name="Stud. Mycol.">
        <title>101 Dothideomycetes genomes: a test case for predicting lifestyles and emergence of pathogens.</title>
        <authorList>
            <person name="Haridas S."/>
            <person name="Albert R."/>
            <person name="Binder M."/>
            <person name="Bloem J."/>
            <person name="Labutti K."/>
            <person name="Salamov A."/>
            <person name="Andreopoulos B."/>
            <person name="Baker S."/>
            <person name="Barry K."/>
            <person name="Bills G."/>
            <person name="Bluhm B."/>
            <person name="Cannon C."/>
            <person name="Castanera R."/>
            <person name="Culley D."/>
            <person name="Daum C."/>
            <person name="Ezra D."/>
            <person name="Gonzalez J."/>
            <person name="Henrissat B."/>
            <person name="Kuo A."/>
            <person name="Liang C."/>
            <person name="Lipzen A."/>
            <person name="Lutzoni F."/>
            <person name="Magnuson J."/>
            <person name="Mondo S."/>
            <person name="Nolan M."/>
            <person name="Ohm R."/>
            <person name="Pangilinan J."/>
            <person name="Park H.-J."/>
            <person name="Ramirez L."/>
            <person name="Alfaro M."/>
            <person name="Sun H."/>
            <person name="Tritt A."/>
            <person name="Yoshinaga Y."/>
            <person name="Zwiers L.-H."/>
            <person name="Turgeon B."/>
            <person name="Goodwin S."/>
            <person name="Spatafora J."/>
            <person name="Crous P."/>
            <person name="Grigoriev I."/>
        </authorList>
    </citation>
    <scope>NUCLEOTIDE SEQUENCE</scope>
    <source>
        <strain evidence="2">CBS 125425</strain>
    </source>
</reference>
<proteinExistence type="predicted"/>
<keyword evidence="1" id="KW-0812">Transmembrane</keyword>
<keyword evidence="1" id="KW-1133">Transmembrane helix</keyword>
<protein>
    <submittedName>
        <fullName evidence="2">Uncharacterized protein</fullName>
    </submittedName>
</protein>
<feature type="transmembrane region" description="Helical" evidence="1">
    <location>
        <begin position="20"/>
        <end position="41"/>
    </location>
</feature>
<name>A0A9P4QMX5_9PLEO</name>
<organism evidence="2 3">
    <name type="scientific">Polyplosphaeria fusca</name>
    <dbReference type="NCBI Taxonomy" id="682080"/>
    <lineage>
        <taxon>Eukaryota</taxon>
        <taxon>Fungi</taxon>
        <taxon>Dikarya</taxon>
        <taxon>Ascomycota</taxon>
        <taxon>Pezizomycotina</taxon>
        <taxon>Dothideomycetes</taxon>
        <taxon>Pleosporomycetidae</taxon>
        <taxon>Pleosporales</taxon>
        <taxon>Tetraplosphaeriaceae</taxon>
        <taxon>Polyplosphaeria</taxon>
    </lineage>
</organism>
<feature type="transmembrane region" description="Helical" evidence="1">
    <location>
        <begin position="114"/>
        <end position="134"/>
    </location>
</feature>
<keyword evidence="3" id="KW-1185">Reference proteome</keyword>
<gene>
    <name evidence="2" type="ORF">EJ04DRAFT_515334</name>
</gene>
<dbReference type="EMBL" id="ML996220">
    <property type="protein sequence ID" value="KAF2730337.1"/>
    <property type="molecule type" value="Genomic_DNA"/>
</dbReference>
<comment type="caution">
    <text evidence="2">The sequence shown here is derived from an EMBL/GenBank/DDBJ whole genome shotgun (WGS) entry which is preliminary data.</text>
</comment>
<evidence type="ECO:0000313" key="2">
    <source>
        <dbReference type="EMBL" id="KAF2730337.1"/>
    </source>
</evidence>
<feature type="transmembrane region" description="Helical" evidence="1">
    <location>
        <begin position="85"/>
        <end position="108"/>
    </location>
</feature>
<dbReference type="AlphaFoldDB" id="A0A9P4QMX5"/>